<protein>
    <submittedName>
        <fullName evidence="8">EamA family transporter</fullName>
    </submittedName>
</protein>
<proteinExistence type="inferred from homology"/>
<keyword evidence="3 6" id="KW-0812">Transmembrane</keyword>
<dbReference type="EMBL" id="CP046620">
    <property type="protein sequence ID" value="QHQ33937.1"/>
    <property type="molecule type" value="Genomic_DNA"/>
</dbReference>
<dbReference type="Proteomes" id="UP000464495">
    <property type="component" value="Chromosome"/>
</dbReference>
<dbReference type="InterPro" id="IPR000620">
    <property type="entry name" value="EamA_dom"/>
</dbReference>
<feature type="transmembrane region" description="Helical" evidence="6">
    <location>
        <begin position="156"/>
        <end position="174"/>
    </location>
</feature>
<feature type="transmembrane region" description="Helical" evidence="6">
    <location>
        <begin position="180"/>
        <end position="196"/>
    </location>
</feature>
<evidence type="ECO:0000256" key="6">
    <source>
        <dbReference type="SAM" id="Phobius"/>
    </source>
</evidence>
<evidence type="ECO:0000313" key="8">
    <source>
        <dbReference type="EMBL" id="QHQ33937.1"/>
    </source>
</evidence>
<feature type="transmembrane region" description="Helical" evidence="6">
    <location>
        <begin position="293"/>
        <end position="310"/>
    </location>
</feature>
<reference evidence="8 9" key="1">
    <citation type="submission" date="2019-12" db="EMBL/GenBank/DDBJ databases">
        <title>Complete genome sequence of Algicella marina strain 9Alg 56(T) isolated from the red alga Tichocarpus crinitus.</title>
        <authorList>
            <person name="Kim S.-G."/>
            <person name="Nedashkovskaya O.I."/>
        </authorList>
    </citation>
    <scope>NUCLEOTIDE SEQUENCE [LARGE SCALE GENOMIC DNA]</scope>
    <source>
        <strain evidence="8 9">9Alg 56</strain>
    </source>
</reference>
<dbReference type="InterPro" id="IPR037185">
    <property type="entry name" value="EmrE-like"/>
</dbReference>
<feature type="transmembrane region" description="Helical" evidence="6">
    <location>
        <begin position="236"/>
        <end position="255"/>
    </location>
</feature>
<sequence length="334" mass="35296">MFRNKARPRRSCPLPSRPNHSTFRRMEMLPAPRDNLRGIAWILFSVLAASGMSVAVRELSGGLDSRMIVLLRATLSSAAILALLATLPRLRASLRFTRPATHITRGLLIALSTHLGFYTLAEIPLATAAILFFTAPIFATILAGPLLGEHVGPRRWAAVAAGFAGALIILRPGVGDLHPAMLAALGSSAFFAIALLQSRGLAEADGPFSAFTSSVIITALATLPFMSGGWGLPPTGFAWAITGLLVITGAARGIADIQAYRHGEASILGPITYLRLVLVGLAGYLFYGEIIDGPTLIGAAIIIASTLYISQRAARQAQNRRRAASAAEIVPSSR</sequence>
<name>A0A6P1SVZ5_9RHOB</name>
<feature type="transmembrane region" description="Helical" evidence="6">
    <location>
        <begin position="67"/>
        <end position="87"/>
    </location>
</feature>
<feature type="transmembrane region" description="Helical" evidence="6">
    <location>
        <begin position="208"/>
        <end position="230"/>
    </location>
</feature>
<evidence type="ECO:0000256" key="1">
    <source>
        <dbReference type="ARBA" id="ARBA00004141"/>
    </source>
</evidence>
<evidence type="ECO:0000313" key="9">
    <source>
        <dbReference type="Proteomes" id="UP000464495"/>
    </source>
</evidence>
<feature type="transmembrane region" description="Helical" evidence="6">
    <location>
        <begin position="99"/>
        <end position="117"/>
    </location>
</feature>
<keyword evidence="4 6" id="KW-1133">Transmembrane helix</keyword>
<dbReference type="AlphaFoldDB" id="A0A6P1SVZ5"/>
<accession>A0A6P1SVZ5</accession>
<evidence type="ECO:0000256" key="5">
    <source>
        <dbReference type="ARBA" id="ARBA00023136"/>
    </source>
</evidence>
<keyword evidence="9" id="KW-1185">Reference proteome</keyword>
<feature type="domain" description="EamA" evidence="7">
    <location>
        <begin position="37"/>
        <end position="170"/>
    </location>
</feature>
<dbReference type="GO" id="GO:0016020">
    <property type="term" value="C:membrane"/>
    <property type="evidence" value="ECO:0007669"/>
    <property type="project" value="UniProtKB-SubCell"/>
</dbReference>
<feature type="transmembrane region" description="Helical" evidence="6">
    <location>
        <begin position="123"/>
        <end position="144"/>
    </location>
</feature>
<evidence type="ECO:0000259" key="7">
    <source>
        <dbReference type="Pfam" id="PF00892"/>
    </source>
</evidence>
<comment type="similarity">
    <text evidence="2">Belongs to the drug/metabolite transporter (DMT) superfamily. 10 TMS drug/metabolite exporter (DME) (TC 2.A.7.3) family.</text>
</comment>
<dbReference type="PANTHER" id="PTHR22911:SF6">
    <property type="entry name" value="SOLUTE CARRIER FAMILY 35 MEMBER G1"/>
    <property type="match status" value="1"/>
</dbReference>
<evidence type="ECO:0000256" key="2">
    <source>
        <dbReference type="ARBA" id="ARBA00009853"/>
    </source>
</evidence>
<feature type="transmembrane region" description="Helical" evidence="6">
    <location>
        <begin position="267"/>
        <end position="287"/>
    </location>
</feature>
<organism evidence="8 9">
    <name type="scientific">Algicella marina</name>
    <dbReference type="NCBI Taxonomy" id="2683284"/>
    <lineage>
        <taxon>Bacteria</taxon>
        <taxon>Pseudomonadati</taxon>
        <taxon>Pseudomonadota</taxon>
        <taxon>Alphaproteobacteria</taxon>
        <taxon>Rhodobacterales</taxon>
        <taxon>Paracoccaceae</taxon>
        <taxon>Algicella</taxon>
    </lineage>
</organism>
<dbReference type="Pfam" id="PF00892">
    <property type="entry name" value="EamA"/>
    <property type="match status" value="2"/>
</dbReference>
<comment type="subcellular location">
    <subcellularLocation>
        <location evidence="1">Membrane</location>
        <topology evidence="1">Multi-pass membrane protein</topology>
    </subcellularLocation>
</comment>
<evidence type="ECO:0000256" key="4">
    <source>
        <dbReference type="ARBA" id="ARBA00022989"/>
    </source>
</evidence>
<dbReference type="PANTHER" id="PTHR22911">
    <property type="entry name" value="ACYL-MALONYL CONDENSING ENZYME-RELATED"/>
    <property type="match status" value="1"/>
</dbReference>
<keyword evidence="5 6" id="KW-0472">Membrane</keyword>
<feature type="domain" description="EamA" evidence="7">
    <location>
        <begin position="180"/>
        <end position="310"/>
    </location>
</feature>
<dbReference type="SUPFAM" id="SSF103481">
    <property type="entry name" value="Multidrug resistance efflux transporter EmrE"/>
    <property type="match status" value="2"/>
</dbReference>
<dbReference type="KEGG" id="amaq:GO499_01440"/>
<gene>
    <name evidence="8" type="ORF">GO499_01440</name>
</gene>
<evidence type="ECO:0000256" key="3">
    <source>
        <dbReference type="ARBA" id="ARBA00022692"/>
    </source>
</evidence>